<organism evidence="2 3">
    <name type="scientific">Aspergillus homomorphus (strain CBS 101889)</name>
    <dbReference type="NCBI Taxonomy" id="1450537"/>
    <lineage>
        <taxon>Eukaryota</taxon>
        <taxon>Fungi</taxon>
        <taxon>Dikarya</taxon>
        <taxon>Ascomycota</taxon>
        <taxon>Pezizomycotina</taxon>
        <taxon>Eurotiomycetes</taxon>
        <taxon>Eurotiomycetidae</taxon>
        <taxon>Eurotiales</taxon>
        <taxon>Aspergillaceae</taxon>
        <taxon>Aspergillus</taxon>
        <taxon>Aspergillus subgen. Circumdati</taxon>
    </lineage>
</organism>
<dbReference type="GeneID" id="37201347"/>
<sequence>MSLKKLSCVQYPCDATLTPVHTDLYRNNNRMNYTGPEYTMDLNDLPFNVERWRATRRLTPPSIDTFHPLMQESDEKFDLQTKFRDLGLQVFSSYDEGKPTPFFAFLGNKQNEHICATAVYYYSNHNVTSNGLNFRQRPKTEEIACSFDYYDRRGYDWLKQTFGCENQGSIAQVLGSVQCRQGCLITFPNILQHRVEPFQLADPTKPGHRKILTLLLAIRIFISYRPPTCRPNRKIVLAPRLPLELQQMINDYMGYEGLFSKEEEKRLRLEAMEERSRLSEEQDRKFEHIAKFDIQEDSLMPLYDWW</sequence>
<accession>A0A395HZN4</accession>
<reference evidence="2 3" key="1">
    <citation type="submission" date="2018-02" db="EMBL/GenBank/DDBJ databases">
        <title>The genomes of Aspergillus section Nigri reveals drivers in fungal speciation.</title>
        <authorList>
            <consortium name="DOE Joint Genome Institute"/>
            <person name="Vesth T.C."/>
            <person name="Nybo J."/>
            <person name="Theobald S."/>
            <person name="Brandl J."/>
            <person name="Frisvad J.C."/>
            <person name="Nielsen K.F."/>
            <person name="Lyhne E.K."/>
            <person name="Kogle M.E."/>
            <person name="Kuo A."/>
            <person name="Riley R."/>
            <person name="Clum A."/>
            <person name="Nolan M."/>
            <person name="Lipzen A."/>
            <person name="Salamov A."/>
            <person name="Henrissat B."/>
            <person name="Wiebenga A."/>
            <person name="De vries R.P."/>
            <person name="Grigoriev I.V."/>
            <person name="Mortensen U.H."/>
            <person name="Andersen M.R."/>
            <person name="Baker S.E."/>
        </authorList>
    </citation>
    <scope>NUCLEOTIDE SEQUENCE [LARGE SCALE GENOMIC DNA]</scope>
    <source>
        <strain evidence="2 3">CBS 101889</strain>
    </source>
</reference>
<protein>
    <recommendedName>
        <fullName evidence="1">DUF4246 domain-containing protein</fullName>
    </recommendedName>
</protein>
<dbReference type="RefSeq" id="XP_025550888.1">
    <property type="nucleotide sequence ID" value="XM_025697058.1"/>
</dbReference>
<dbReference type="PANTHER" id="PTHR33119:SF1">
    <property type="entry name" value="FE2OG DIOXYGENASE DOMAIN-CONTAINING PROTEIN"/>
    <property type="match status" value="1"/>
</dbReference>
<gene>
    <name evidence="2" type="ORF">BO97DRAFT_425391</name>
</gene>
<dbReference type="STRING" id="1450537.A0A395HZN4"/>
<evidence type="ECO:0000313" key="3">
    <source>
        <dbReference type="Proteomes" id="UP000248961"/>
    </source>
</evidence>
<dbReference type="InterPro" id="IPR025340">
    <property type="entry name" value="DUF4246"/>
</dbReference>
<evidence type="ECO:0000259" key="1">
    <source>
        <dbReference type="Pfam" id="PF14033"/>
    </source>
</evidence>
<proteinExistence type="predicted"/>
<keyword evidence="3" id="KW-1185">Reference proteome</keyword>
<dbReference type="PANTHER" id="PTHR33119">
    <property type="entry name" value="IFI3P"/>
    <property type="match status" value="1"/>
</dbReference>
<dbReference type="Proteomes" id="UP000248961">
    <property type="component" value="Unassembled WGS sequence"/>
</dbReference>
<dbReference type="Pfam" id="PF14033">
    <property type="entry name" value="DUF4246"/>
    <property type="match status" value="1"/>
</dbReference>
<dbReference type="EMBL" id="KZ824287">
    <property type="protein sequence ID" value="RAL11734.1"/>
    <property type="molecule type" value="Genomic_DNA"/>
</dbReference>
<feature type="domain" description="DUF4246" evidence="1">
    <location>
        <begin position="49"/>
        <end position="216"/>
    </location>
</feature>
<dbReference type="OrthoDB" id="4510369at2759"/>
<evidence type="ECO:0000313" key="2">
    <source>
        <dbReference type="EMBL" id="RAL11734.1"/>
    </source>
</evidence>
<dbReference type="VEuPathDB" id="FungiDB:BO97DRAFT_425391"/>
<name>A0A395HZN4_ASPHC</name>
<dbReference type="InterPro" id="IPR049192">
    <property type="entry name" value="DUF4246_C"/>
</dbReference>
<dbReference type="AlphaFoldDB" id="A0A395HZN4"/>